<dbReference type="InterPro" id="IPR006626">
    <property type="entry name" value="PbH1"/>
</dbReference>
<dbReference type="NCBIfam" id="TIGR04183">
    <property type="entry name" value="Por_Secre_tail"/>
    <property type="match status" value="1"/>
</dbReference>
<gene>
    <name evidence="1" type="ORF">E3J62_02130</name>
</gene>
<evidence type="ECO:0000313" key="2">
    <source>
        <dbReference type="Proteomes" id="UP000315525"/>
    </source>
</evidence>
<evidence type="ECO:0000313" key="1">
    <source>
        <dbReference type="EMBL" id="TET47214.1"/>
    </source>
</evidence>
<accession>A0A523UXE4</accession>
<dbReference type="SMART" id="SM00710">
    <property type="entry name" value="PbH1"/>
    <property type="match status" value="5"/>
</dbReference>
<sequence length="616" mass="65471">MKKVPGELDTGESRWPEPLVLLVGSALVFLLVACQLAIAATFTVTNTNSMGPGSLEDAIIRADTMPGHDIIRFNIPGVGPHIIRPLSPLSPLVDPSGVTINGFTQSGASPGSNPPSSAILKIELDGRNLGPGHGLPVPGFFILSSNNVIQGIVIDSFENDGIRIQAVQDTASFNYIFCNFIGTDRTGSVARGNGYDQEMPSAGINILVRPGSGEMYATKNIIDANLISGNHCDGIRISGFPPGDIFSNRILNNYIGTDISGNTDLGNKYSGVYIGEGAHNNVVRGNLISGNEFEGVCIVGNASLGVLSRQNVIEENIIGLSAAFAPLPNGRDGVSIGVEGATGEIGWAIANEIGPNNVIAYNGRNGVLVWEHPNSPSNADQNRISENSIYDNVGLGIDLGDNGVTFNDLKDPDSGPNEELNFPEITSITYDAGLATITGTVDIDVAPSRAVIEVFRASPDPANHGEGDLFLDSAEPDTGGNWTVVVAGLSSSDFVTTTVTDLKLNTSEFSRVEAVVGVEEQGSRLNVERSTFELLQNEPNPFHSRTVISYSLPVAGGVTLRVYDIAGRLVDTIVDGEQKAGVHRVEWSPKQASSAIYFYRLEARNHFEMKKMILLR</sequence>
<organism evidence="1 2">
    <name type="scientific">candidate division TA06 bacterium</name>
    <dbReference type="NCBI Taxonomy" id="2250710"/>
    <lineage>
        <taxon>Bacteria</taxon>
        <taxon>Bacteria division TA06</taxon>
    </lineage>
</organism>
<dbReference type="AlphaFoldDB" id="A0A523UXE4"/>
<protein>
    <submittedName>
        <fullName evidence="1">T9SS type A sorting domain-containing protein</fullName>
    </submittedName>
</protein>
<proteinExistence type="predicted"/>
<dbReference type="InterPro" id="IPR026444">
    <property type="entry name" value="Secre_tail"/>
</dbReference>
<dbReference type="InterPro" id="IPR012334">
    <property type="entry name" value="Pectin_lyas_fold"/>
</dbReference>
<dbReference type="SUPFAM" id="SSF51126">
    <property type="entry name" value="Pectin lyase-like"/>
    <property type="match status" value="1"/>
</dbReference>
<dbReference type="EMBL" id="SOJN01000029">
    <property type="protein sequence ID" value="TET47214.1"/>
    <property type="molecule type" value="Genomic_DNA"/>
</dbReference>
<dbReference type="Gene3D" id="2.160.20.10">
    <property type="entry name" value="Single-stranded right-handed beta-helix, Pectin lyase-like"/>
    <property type="match status" value="1"/>
</dbReference>
<dbReference type="PROSITE" id="PS51257">
    <property type="entry name" value="PROKAR_LIPOPROTEIN"/>
    <property type="match status" value="1"/>
</dbReference>
<dbReference type="Proteomes" id="UP000315525">
    <property type="component" value="Unassembled WGS sequence"/>
</dbReference>
<dbReference type="Gene3D" id="2.60.40.4070">
    <property type="match status" value="1"/>
</dbReference>
<name>A0A523UXE4_UNCT6</name>
<reference evidence="1 2" key="1">
    <citation type="submission" date="2019-03" db="EMBL/GenBank/DDBJ databases">
        <title>Metabolic potential of uncultured bacteria and archaea associated with petroleum seepage in deep-sea sediments.</title>
        <authorList>
            <person name="Dong X."/>
            <person name="Hubert C."/>
        </authorList>
    </citation>
    <scope>NUCLEOTIDE SEQUENCE [LARGE SCALE GENOMIC DNA]</scope>
    <source>
        <strain evidence="1">E44_bin18</strain>
    </source>
</reference>
<comment type="caution">
    <text evidence="1">The sequence shown here is derived from an EMBL/GenBank/DDBJ whole genome shotgun (WGS) entry which is preliminary data.</text>
</comment>
<dbReference type="InterPro" id="IPR011050">
    <property type="entry name" value="Pectin_lyase_fold/virulence"/>
</dbReference>